<protein>
    <submittedName>
        <fullName evidence="1">Uncharacterized protein</fullName>
    </submittedName>
</protein>
<accession>A0A2I3RW98</accession>
<reference evidence="1 2" key="2">
    <citation type="journal article" date="2005" name="Nature">
        <title>Initial sequence of the chimpanzee genome and comparison with the human genome.</title>
        <authorList>
            <consortium name="Chimpanzee sequencing and analysis consortium"/>
        </authorList>
    </citation>
    <scope>NUCLEOTIDE SEQUENCE [LARGE SCALE GENOMIC DNA]</scope>
</reference>
<gene>
    <name evidence="1" type="primary">LOC101058786</name>
</gene>
<evidence type="ECO:0000313" key="2">
    <source>
        <dbReference type="Proteomes" id="UP000002277"/>
    </source>
</evidence>
<dbReference type="GeneID" id="101058786"/>
<dbReference type="Ensembl" id="ENSPTRT00000106677.1">
    <property type="protein sequence ID" value="ENSPTRP00000068584.1"/>
    <property type="gene ID" value="ENSPTRG00000050326.1"/>
</dbReference>
<reference evidence="1" key="4">
    <citation type="submission" date="2025-09" db="UniProtKB">
        <authorList>
            <consortium name="Ensembl"/>
        </authorList>
    </citation>
    <scope>IDENTIFICATION</scope>
</reference>
<dbReference type="KEGG" id="ptr:101058786"/>
<proteinExistence type="predicted"/>
<dbReference type="InParanoid" id="A0A2I3RW98"/>
<dbReference type="AlphaFoldDB" id="A0A2I3RW98"/>
<name>A0A2I3RW98_PANTR</name>
<dbReference type="RefSeq" id="XP_054532022.1">
    <property type="nucleotide sequence ID" value="XM_054676047.1"/>
</dbReference>
<reference evidence="1" key="3">
    <citation type="submission" date="2025-08" db="UniProtKB">
        <authorList>
            <consortium name="Ensembl"/>
        </authorList>
    </citation>
    <scope>IDENTIFICATION</scope>
</reference>
<accession>A0A2J8IKK2</accession>
<dbReference type="GeneTree" id="ENSGT00910000147372"/>
<evidence type="ECO:0000313" key="1">
    <source>
        <dbReference type="Ensembl" id="ENSPTRP00000068584.1"/>
    </source>
</evidence>
<dbReference type="Proteomes" id="UP000002277">
    <property type="component" value="Chromosome 22"/>
</dbReference>
<dbReference type="Bgee" id="ENSPTRG00000050326">
    <property type="expression patterns" value="Expressed in fibroblast and 7 other cell types or tissues"/>
</dbReference>
<reference evidence="1 2" key="1">
    <citation type="journal article" date="2004" name="Nature">
        <title>DNA sequence and comparative analysis of chimpanzee chromosome 22.</title>
        <authorList>
            <person name="Watanabe H."/>
            <person name="Fujiyama A."/>
            <person name="Hattori M."/>
            <person name="Taylor T.D."/>
            <person name="Toyoda A."/>
            <person name="Kuroki Y."/>
            <person name="Noguchi H."/>
            <person name="BenKahla A."/>
            <person name="Lehrach H."/>
            <person name="Sudbrak R."/>
            <person name="Kube M."/>
            <person name="Taenzer S."/>
            <person name="Galgoczy P."/>
            <person name="Platzer M."/>
            <person name="Scharfe M."/>
            <person name="Nordsiek G."/>
            <person name="Bloecker H."/>
            <person name="Hellmann I."/>
            <person name="Khaitovich P."/>
            <person name="Paabo S."/>
            <person name="Reinhardt R."/>
            <person name="Zheng H.-J."/>
            <person name="Zhang X.-L."/>
            <person name="Zhu G.-F."/>
            <person name="Wang B.-F."/>
            <person name="Fu G."/>
            <person name="Ren S.-X."/>
            <person name="Zhao G.-P."/>
            <person name="Chen Z."/>
            <person name="Lee Y.-S."/>
            <person name="Cheong J.-E."/>
            <person name="Choi S.-H."/>
            <person name="Wu K.-M."/>
            <person name="Liu T.-T."/>
            <person name="Hsiao K.-J."/>
            <person name="Tsai S.-F."/>
            <person name="Kim C.-G."/>
            <person name="Oota S."/>
            <person name="Kitano T."/>
            <person name="Kohara Y."/>
            <person name="Saitou N."/>
            <person name="Park H.-S."/>
            <person name="Wang S.-Y."/>
            <person name="Yaspo M.-L."/>
            <person name="Sakaki Y."/>
        </authorList>
    </citation>
    <scope>NUCLEOTIDE SEQUENCE [LARGE SCALE GENOMIC DNA]</scope>
</reference>
<organism evidence="1 2">
    <name type="scientific">Pan troglodytes</name>
    <name type="common">Chimpanzee</name>
    <dbReference type="NCBI Taxonomy" id="9598"/>
    <lineage>
        <taxon>Eukaryota</taxon>
        <taxon>Metazoa</taxon>
        <taxon>Chordata</taxon>
        <taxon>Craniata</taxon>
        <taxon>Vertebrata</taxon>
        <taxon>Euteleostomi</taxon>
        <taxon>Mammalia</taxon>
        <taxon>Eutheria</taxon>
        <taxon>Euarchontoglires</taxon>
        <taxon>Primates</taxon>
        <taxon>Haplorrhini</taxon>
        <taxon>Catarrhini</taxon>
        <taxon>Hominidae</taxon>
        <taxon>Pan</taxon>
    </lineage>
</organism>
<sequence>MVNNTDFLMLNNPWNKLCLVSMDFCFPLDFVSNLFWIFASKFIIVTGQIKADFKRTSWEAKAEGSLEPGRLRLQLASIAPLYSSLVTAGPVSKLIILKRTSLPTVSPSNERAYLPPVSFTDLAHVFYLSYFSINAKSNSFSLDIIIALGIPHNTQAHFNH</sequence>
<dbReference type="EMBL" id="AACZ04060872">
    <property type="status" value="NOT_ANNOTATED_CDS"/>
    <property type="molecule type" value="Genomic_DNA"/>
</dbReference>
<keyword evidence="2" id="KW-1185">Reference proteome</keyword>